<accession>A0AAV1CQN3</accession>
<reference evidence="5" key="1">
    <citation type="submission" date="2023-03" db="EMBL/GenBank/DDBJ databases">
        <authorList>
            <person name="Julca I."/>
        </authorList>
    </citation>
    <scope>NUCLEOTIDE SEQUENCE</scope>
</reference>
<feature type="region of interest" description="Disordered" evidence="3">
    <location>
        <begin position="76"/>
        <end position="100"/>
    </location>
</feature>
<feature type="transmembrane region" description="Helical" evidence="4">
    <location>
        <begin position="20"/>
        <end position="38"/>
    </location>
</feature>
<dbReference type="PANTHER" id="PTHR31342:SF10">
    <property type="entry name" value="CHUP1-LIKE PROTEIN"/>
    <property type="match status" value="1"/>
</dbReference>
<keyword evidence="4" id="KW-1133">Transmembrane helix</keyword>
<protein>
    <submittedName>
        <fullName evidence="5">OLC1v1034384C1</fullName>
    </submittedName>
</protein>
<evidence type="ECO:0000256" key="1">
    <source>
        <dbReference type="ARBA" id="ARBA00023054"/>
    </source>
</evidence>
<organism evidence="5 6">
    <name type="scientific">Oldenlandia corymbosa var. corymbosa</name>
    <dbReference type="NCBI Taxonomy" id="529605"/>
    <lineage>
        <taxon>Eukaryota</taxon>
        <taxon>Viridiplantae</taxon>
        <taxon>Streptophyta</taxon>
        <taxon>Embryophyta</taxon>
        <taxon>Tracheophyta</taxon>
        <taxon>Spermatophyta</taxon>
        <taxon>Magnoliopsida</taxon>
        <taxon>eudicotyledons</taxon>
        <taxon>Gunneridae</taxon>
        <taxon>Pentapetalae</taxon>
        <taxon>asterids</taxon>
        <taxon>lamiids</taxon>
        <taxon>Gentianales</taxon>
        <taxon>Rubiaceae</taxon>
        <taxon>Rubioideae</taxon>
        <taxon>Spermacoceae</taxon>
        <taxon>Hedyotis-Oldenlandia complex</taxon>
        <taxon>Oldenlandia</taxon>
    </lineage>
</organism>
<sequence length="444" mass="51830">MNMENASTSTQVDFVIKPVFLKTGIPLAFAAAAGFILARITRRKCPNHDASKAEKHIYCQDEVSLHDLERLDSSNVSCLGSDHSDTETNQGNSEREAQDQRSHELEEEVLLLRDQVKNLHVRELELKIEHFHYRDLKGQETVAMEVEKMLLLEITRAQIMEKDISSAEAERQRFQMAIDYQKIYVLLQLSRSRNRLLQRRINKLLRKTSKQRQFIEEQNKKIEAAEKSAICQELKAKSEIIRKMEDEIREKEVTLVRLQEEKNDLSNQMELANQSALLKIEAEKVKMEDNYREVASKLEELESQRAMETEELIYLRWCNACLRHELMRKNQELQDPNQGNKKNQPMELKFGEIADLGFGSDDYEMGSHPNSENGHSCLQLTTTSGRHRAHSSRRKRFMEKFKRWMEGDDKEKHEHKLFGRHSVPHSPDHQGHITHARRKSFSSA</sequence>
<proteinExistence type="predicted"/>
<feature type="compositionally biased region" description="Basic residues" evidence="3">
    <location>
        <begin position="432"/>
        <end position="444"/>
    </location>
</feature>
<gene>
    <name evidence="5" type="ORF">OLC1_LOCUS8241</name>
</gene>
<name>A0AAV1CQN3_OLDCO</name>
<keyword evidence="6" id="KW-1185">Reference proteome</keyword>
<keyword evidence="1 2" id="KW-0175">Coiled coil</keyword>
<dbReference type="AlphaFoldDB" id="A0AAV1CQN3"/>
<keyword evidence="4" id="KW-0812">Transmembrane</keyword>
<evidence type="ECO:0000256" key="4">
    <source>
        <dbReference type="SAM" id="Phobius"/>
    </source>
</evidence>
<dbReference type="InterPro" id="IPR040265">
    <property type="entry name" value="CHUP1/IPGA1-like"/>
</dbReference>
<dbReference type="Proteomes" id="UP001161247">
    <property type="component" value="Chromosome 3"/>
</dbReference>
<feature type="coiled-coil region" evidence="2">
    <location>
        <begin position="157"/>
        <end position="311"/>
    </location>
</feature>
<dbReference type="EMBL" id="OX459120">
    <property type="protein sequence ID" value="CAI9097871.1"/>
    <property type="molecule type" value="Genomic_DNA"/>
</dbReference>
<dbReference type="PANTHER" id="PTHR31342">
    <property type="entry name" value="PROTEIN CHUP1, CHLOROPLASTIC"/>
    <property type="match status" value="1"/>
</dbReference>
<keyword evidence="4" id="KW-0472">Membrane</keyword>
<feature type="region of interest" description="Disordered" evidence="3">
    <location>
        <begin position="419"/>
        <end position="444"/>
    </location>
</feature>
<evidence type="ECO:0000313" key="6">
    <source>
        <dbReference type="Proteomes" id="UP001161247"/>
    </source>
</evidence>
<dbReference type="GO" id="GO:0055028">
    <property type="term" value="C:cortical microtubule"/>
    <property type="evidence" value="ECO:0007669"/>
    <property type="project" value="TreeGrafter"/>
</dbReference>
<evidence type="ECO:0000313" key="5">
    <source>
        <dbReference type="EMBL" id="CAI9097871.1"/>
    </source>
</evidence>
<evidence type="ECO:0000256" key="3">
    <source>
        <dbReference type="SAM" id="MobiDB-lite"/>
    </source>
</evidence>
<evidence type="ECO:0000256" key="2">
    <source>
        <dbReference type="SAM" id="Coils"/>
    </source>
</evidence>
<dbReference type="GO" id="GO:0072699">
    <property type="term" value="P:protein localization to cortical microtubule cytoskeleton"/>
    <property type="evidence" value="ECO:0007669"/>
    <property type="project" value="TreeGrafter"/>
</dbReference>